<accession>A0A0A8YME2</accession>
<reference evidence="2" key="1">
    <citation type="submission" date="2014-09" db="EMBL/GenBank/DDBJ databases">
        <authorList>
            <person name="Magalhaes I.L.F."/>
            <person name="Oliveira U."/>
            <person name="Santos F.R."/>
            <person name="Vidigal T.H.D.A."/>
            <person name="Brescovit A.D."/>
            <person name="Santos A.J."/>
        </authorList>
    </citation>
    <scope>NUCLEOTIDE SEQUENCE</scope>
    <source>
        <tissue evidence="2">Shoot tissue taken approximately 20 cm above the soil surface</tissue>
    </source>
</reference>
<sequence length="42" mass="4752">MEIAHVVLVDDQESSAGLTQSRIDQLKQPRPSDHRRGRRVAV</sequence>
<dbReference type="EMBL" id="GBRH01274168">
    <property type="protein sequence ID" value="JAD23727.1"/>
    <property type="molecule type" value="Transcribed_RNA"/>
</dbReference>
<evidence type="ECO:0000256" key="1">
    <source>
        <dbReference type="SAM" id="MobiDB-lite"/>
    </source>
</evidence>
<feature type="compositionally biased region" description="Basic and acidic residues" evidence="1">
    <location>
        <begin position="24"/>
        <end position="34"/>
    </location>
</feature>
<proteinExistence type="predicted"/>
<reference evidence="2" key="2">
    <citation type="journal article" date="2015" name="Data Brief">
        <title>Shoot transcriptome of the giant reed, Arundo donax.</title>
        <authorList>
            <person name="Barrero R.A."/>
            <person name="Guerrero F.D."/>
            <person name="Moolhuijzen P."/>
            <person name="Goolsby J.A."/>
            <person name="Tidwell J."/>
            <person name="Bellgard S.E."/>
            <person name="Bellgard M.I."/>
        </authorList>
    </citation>
    <scope>NUCLEOTIDE SEQUENCE</scope>
    <source>
        <tissue evidence="2">Shoot tissue taken approximately 20 cm above the soil surface</tissue>
    </source>
</reference>
<protein>
    <submittedName>
        <fullName evidence="2">Uncharacterized protein</fullName>
    </submittedName>
</protein>
<feature type="region of interest" description="Disordered" evidence="1">
    <location>
        <begin position="10"/>
        <end position="42"/>
    </location>
</feature>
<dbReference type="AlphaFoldDB" id="A0A0A8YME2"/>
<organism evidence="2">
    <name type="scientific">Arundo donax</name>
    <name type="common">Giant reed</name>
    <name type="synonym">Donax arundinaceus</name>
    <dbReference type="NCBI Taxonomy" id="35708"/>
    <lineage>
        <taxon>Eukaryota</taxon>
        <taxon>Viridiplantae</taxon>
        <taxon>Streptophyta</taxon>
        <taxon>Embryophyta</taxon>
        <taxon>Tracheophyta</taxon>
        <taxon>Spermatophyta</taxon>
        <taxon>Magnoliopsida</taxon>
        <taxon>Liliopsida</taxon>
        <taxon>Poales</taxon>
        <taxon>Poaceae</taxon>
        <taxon>PACMAD clade</taxon>
        <taxon>Arundinoideae</taxon>
        <taxon>Arundineae</taxon>
        <taxon>Arundo</taxon>
    </lineage>
</organism>
<feature type="compositionally biased region" description="Polar residues" evidence="1">
    <location>
        <begin position="14"/>
        <end position="23"/>
    </location>
</feature>
<name>A0A0A8YME2_ARUDO</name>
<evidence type="ECO:0000313" key="2">
    <source>
        <dbReference type="EMBL" id="JAD23727.1"/>
    </source>
</evidence>